<dbReference type="STRING" id="195883.A0A482WST4"/>
<dbReference type="Gene3D" id="1.10.8.270">
    <property type="entry name" value="putative rabgap domain of human tbc1 domain family member 14 like domains"/>
    <property type="match status" value="1"/>
</dbReference>
<evidence type="ECO:0000256" key="3">
    <source>
        <dbReference type="ARBA" id="ARBA00070878"/>
    </source>
</evidence>
<dbReference type="PANTHER" id="PTHR47219">
    <property type="entry name" value="RAB GTPASE-ACTIVATING PROTEIN 1-LIKE"/>
    <property type="match status" value="1"/>
</dbReference>
<dbReference type="InterPro" id="IPR035969">
    <property type="entry name" value="Rab-GAP_TBC_sf"/>
</dbReference>
<dbReference type="SUPFAM" id="SSF47923">
    <property type="entry name" value="Ypt/Rab-GAP domain of gyp1p"/>
    <property type="match status" value="2"/>
</dbReference>
<dbReference type="SMR" id="A0A482WST4"/>
<dbReference type="FunCoup" id="A0A482WST4">
    <property type="interactions" value="137"/>
</dbReference>
<feature type="domain" description="Rab-GAP TBC" evidence="4">
    <location>
        <begin position="1"/>
        <end position="165"/>
    </location>
</feature>
<evidence type="ECO:0000256" key="1">
    <source>
        <dbReference type="ARBA" id="ARBA00022468"/>
    </source>
</evidence>
<dbReference type="Gene3D" id="1.10.472.80">
    <property type="entry name" value="Ypt/Rab-GAP domain of gyp1p, domain 3"/>
    <property type="match status" value="1"/>
</dbReference>
<evidence type="ECO:0000256" key="2">
    <source>
        <dbReference type="ARBA" id="ARBA00043879"/>
    </source>
</evidence>
<dbReference type="Pfam" id="PF00566">
    <property type="entry name" value="RabGAP-TBC"/>
    <property type="match status" value="1"/>
</dbReference>
<dbReference type="GO" id="GO:0031267">
    <property type="term" value="F:small GTPase binding"/>
    <property type="evidence" value="ECO:0007669"/>
    <property type="project" value="TreeGrafter"/>
</dbReference>
<dbReference type="PANTHER" id="PTHR47219:SF10">
    <property type="entry name" value="GROWTH HORMONE-REGULATED TBC PROTEIN 1"/>
    <property type="match status" value="1"/>
</dbReference>
<dbReference type="InterPro" id="IPR000195">
    <property type="entry name" value="Rab-GAP-TBC_dom"/>
</dbReference>
<sequence length="254" mass="29211">MAAGALEPHVDEIIRTDLPRTFPDNIYFNHASASEDDDAYQQQLYRVLAAYAYHNPRVGYCQGLNYVAGLLLLVTHSEDTSFWLLKVLVENKLPDYYSPTMDGVITDMEVLSELVKEKMPDIHSHLNSVGLPWTVITTKWFMCLFAEVLPTETALRIWDCLFYEGSKILFRVGLSLIGRHKQDILRCDDFASVVQLFKDMTQDSFALHCHDFMQNVFRIPGTLKRSHIERLRSRISEEHRKAKEAKASESKTPL</sequence>
<dbReference type="InterPro" id="IPR050302">
    <property type="entry name" value="Rab_GAP_TBC_domain"/>
</dbReference>
<proteinExistence type="predicted"/>
<dbReference type="OrthoDB" id="294251at2759"/>
<comment type="caution">
    <text evidence="5">The sequence shown here is derived from an EMBL/GenBank/DDBJ whole genome shotgun (WGS) entry which is preliminary data.</text>
</comment>
<keyword evidence="1" id="KW-0343">GTPase activation</keyword>
<evidence type="ECO:0000313" key="6">
    <source>
        <dbReference type="Proteomes" id="UP000291343"/>
    </source>
</evidence>
<name>A0A482WST4_LAOST</name>
<dbReference type="FunFam" id="1.10.8.270:FF:000016">
    <property type="entry name" value="TBC1 domain family member 2A"/>
    <property type="match status" value="1"/>
</dbReference>
<comment type="function">
    <text evidence="2">May act as a GTPase-activating protein for Rab family protein(s).</text>
</comment>
<dbReference type="EMBL" id="QKKF02026138">
    <property type="protein sequence ID" value="RZF36614.1"/>
    <property type="molecule type" value="Genomic_DNA"/>
</dbReference>
<dbReference type="PROSITE" id="PS50086">
    <property type="entry name" value="TBC_RABGAP"/>
    <property type="match status" value="1"/>
</dbReference>
<dbReference type="Proteomes" id="UP000291343">
    <property type="component" value="Unassembled WGS sequence"/>
</dbReference>
<accession>A0A482WST4</accession>
<dbReference type="InParanoid" id="A0A482WST4"/>
<dbReference type="SMART" id="SM00164">
    <property type="entry name" value="TBC"/>
    <property type="match status" value="1"/>
</dbReference>
<reference evidence="5 6" key="1">
    <citation type="journal article" date="2017" name="Gigascience">
        <title>Genome sequence of the small brown planthopper, Laodelphax striatellus.</title>
        <authorList>
            <person name="Zhu J."/>
            <person name="Jiang F."/>
            <person name="Wang X."/>
            <person name="Yang P."/>
            <person name="Bao Y."/>
            <person name="Zhao W."/>
            <person name="Wang W."/>
            <person name="Lu H."/>
            <person name="Wang Q."/>
            <person name="Cui N."/>
            <person name="Li J."/>
            <person name="Chen X."/>
            <person name="Luo L."/>
            <person name="Yu J."/>
            <person name="Kang L."/>
            <person name="Cui F."/>
        </authorList>
    </citation>
    <scope>NUCLEOTIDE SEQUENCE [LARGE SCALE GENOMIC DNA]</scope>
    <source>
        <strain evidence="5">Lst14</strain>
    </source>
</reference>
<organism evidence="5 6">
    <name type="scientific">Laodelphax striatellus</name>
    <name type="common">Small brown planthopper</name>
    <name type="synonym">Delphax striatella</name>
    <dbReference type="NCBI Taxonomy" id="195883"/>
    <lineage>
        <taxon>Eukaryota</taxon>
        <taxon>Metazoa</taxon>
        <taxon>Ecdysozoa</taxon>
        <taxon>Arthropoda</taxon>
        <taxon>Hexapoda</taxon>
        <taxon>Insecta</taxon>
        <taxon>Pterygota</taxon>
        <taxon>Neoptera</taxon>
        <taxon>Paraneoptera</taxon>
        <taxon>Hemiptera</taxon>
        <taxon>Auchenorrhyncha</taxon>
        <taxon>Fulgoroidea</taxon>
        <taxon>Delphacidae</taxon>
        <taxon>Criomorphinae</taxon>
        <taxon>Laodelphax</taxon>
    </lineage>
</organism>
<protein>
    <recommendedName>
        <fullName evidence="3">Growth hormone-regulated TBC protein 1</fullName>
    </recommendedName>
</protein>
<evidence type="ECO:0000259" key="4">
    <source>
        <dbReference type="PROSITE" id="PS50086"/>
    </source>
</evidence>
<keyword evidence="6" id="KW-1185">Reference proteome</keyword>
<dbReference type="GO" id="GO:0005096">
    <property type="term" value="F:GTPase activator activity"/>
    <property type="evidence" value="ECO:0007669"/>
    <property type="project" value="UniProtKB-KW"/>
</dbReference>
<dbReference type="AlphaFoldDB" id="A0A482WST4"/>
<dbReference type="FunFam" id="1.10.472.80:FF:000029">
    <property type="entry name" value="Growth hormone-regulated TBC protein 1"/>
    <property type="match status" value="1"/>
</dbReference>
<gene>
    <name evidence="5" type="ORF">LSTR_LSTR007317</name>
</gene>
<evidence type="ECO:0000313" key="5">
    <source>
        <dbReference type="EMBL" id="RZF36614.1"/>
    </source>
</evidence>